<keyword evidence="9" id="KW-0460">Magnesium</keyword>
<protein>
    <recommendedName>
        <fullName evidence="6">pyruvate decarboxylase</fullName>
        <ecNumber evidence="6">4.1.1.1</ecNumber>
    </recommendedName>
</protein>
<dbReference type="Gramene" id="GBG62171">
    <property type="protein sequence ID" value="GBG62171"/>
    <property type="gene ID" value="CBR_g29370"/>
</dbReference>
<dbReference type="STRING" id="69332.A0A388JWI0"/>
<dbReference type="GO" id="GO:0000949">
    <property type="term" value="P:aromatic amino acid family catabolic process to alcohol via Ehrlich pathway"/>
    <property type="evidence" value="ECO:0007669"/>
    <property type="project" value="TreeGrafter"/>
</dbReference>
<accession>A0A388JWI0</accession>
<keyword evidence="17" id="KW-1185">Reference proteome</keyword>
<name>A0A388JWI0_CHABU</name>
<dbReference type="FunFam" id="3.40.50.970:FF:000024">
    <property type="entry name" value="Pyruvate decarboxylase isozyme"/>
    <property type="match status" value="1"/>
</dbReference>
<dbReference type="Pfam" id="PF02775">
    <property type="entry name" value="TPP_enzyme_C"/>
    <property type="match status" value="1"/>
</dbReference>
<dbReference type="PANTHER" id="PTHR43452">
    <property type="entry name" value="PYRUVATE DECARBOXYLASE"/>
    <property type="match status" value="1"/>
</dbReference>
<feature type="domain" description="Thiamine pyrophosphate enzyme N-terminal TPP-binding" evidence="15">
    <location>
        <begin position="60"/>
        <end position="169"/>
    </location>
</feature>
<organism evidence="16 17">
    <name type="scientific">Chara braunii</name>
    <name type="common">Braun's stonewort</name>
    <dbReference type="NCBI Taxonomy" id="69332"/>
    <lineage>
        <taxon>Eukaryota</taxon>
        <taxon>Viridiplantae</taxon>
        <taxon>Streptophyta</taxon>
        <taxon>Charophyceae</taxon>
        <taxon>Charales</taxon>
        <taxon>Characeae</taxon>
        <taxon>Chara</taxon>
    </lineage>
</organism>
<dbReference type="Proteomes" id="UP000265515">
    <property type="component" value="Unassembled WGS sequence"/>
</dbReference>
<evidence type="ECO:0000256" key="9">
    <source>
        <dbReference type="ARBA" id="ARBA00022842"/>
    </source>
</evidence>
<evidence type="ECO:0000313" key="17">
    <source>
        <dbReference type="Proteomes" id="UP000265515"/>
    </source>
</evidence>
<keyword evidence="7" id="KW-0479">Metal-binding</keyword>
<keyword evidence="8" id="KW-0210">Decarboxylase</keyword>
<dbReference type="InterPro" id="IPR012000">
    <property type="entry name" value="Thiamin_PyroP_enz_cen_dom"/>
</dbReference>
<sequence>MATGATSDGLAFGPVNGADDSSWSGIPACEMVEKPSTTQHEGSNTCVTSSCPITSSRLCTVGMYLSARLAEVGIEHLFAVAGDFNMPLLDEIVKNKRVSLISCCNELNAGYAADGYARARRAAAMCTTFNVGTLSALNAVAGAYAHDLPLICIAGNPSSLEIGTRKFIHHSLKSGYDLSQRRIYRETTADSVAIEHAETAPMLIDRAIASAIHHCKPVLIEVCVNISTALVPAPTRLPVIINKTPPSNMLLVEMAVNATVALLKGAENPVVVVGPQVRAAEAEEATMNLVHMLGCSAAVMADARGLFPEDHPAYIGVYMGKVGFPSTCVERVEAADAVIFVGTEFSDLITCGYNLHVKWEKAVQVGIDRLKLPSQDFGAIYMKDFIQALAEAVNSKDYNSRQRCWHSENKMATRESVTSFLSNGGIANGFGESANGNYSGIANGDGKAAKGEIAKGVNAGGETVNGDNAIANCISGCVASLGVAAAASTCNADGGGLPHPTTSTIKLNGTNLISNDKDGIICPLSVYQMDRRLAGEPLTLAAVQSTVQRILTKETTVIVDWGDSLFTALKLNLPGGARMEIQSKYASIGWSLGATLGFALGKKGSRTITLIGDGAFQMTAQEMSTMIRYNVPAIIFVLNNGWYMIEECIHPNPLYNQIQQWDYYKLVDVFNGTSSSSKGKSQGFRVTCEEELEGAMRSALVEGDGVKLIDCRIDKEAFSEDLLFFCQTMSAYGMRKENTKLTL</sequence>
<dbReference type="InterPro" id="IPR047214">
    <property type="entry name" value="TPP_PDC_IPDC"/>
</dbReference>
<dbReference type="InterPro" id="IPR047213">
    <property type="entry name" value="TPP_PYR_PDC_IPDC-like"/>
</dbReference>
<comment type="cofactor">
    <cofactor evidence="2">
        <name>a metal cation</name>
        <dbReference type="ChEBI" id="CHEBI:25213"/>
    </cofactor>
</comment>
<dbReference type="CDD" id="cd02005">
    <property type="entry name" value="TPP_PDC_IPDC"/>
    <property type="match status" value="1"/>
</dbReference>
<dbReference type="AlphaFoldDB" id="A0A388JWI0"/>
<dbReference type="Gene3D" id="3.40.50.1220">
    <property type="entry name" value="TPP-binding domain"/>
    <property type="match status" value="1"/>
</dbReference>
<evidence type="ECO:0000256" key="8">
    <source>
        <dbReference type="ARBA" id="ARBA00022793"/>
    </source>
</evidence>
<dbReference type="GO" id="GO:0004737">
    <property type="term" value="F:pyruvate decarboxylase activity"/>
    <property type="evidence" value="ECO:0007669"/>
    <property type="project" value="UniProtKB-EC"/>
</dbReference>
<evidence type="ECO:0000256" key="7">
    <source>
        <dbReference type="ARBA" id="ARBA00022723"/>
    </source>
</evidence>
<dbReference type="InterPro" id="IPR012001">
    <property type="entry name" value="Thiamin_PyroP_enz_TPP-bd_dom"/>
</dbReference>
<dbReference type="CDD" id="cd07038">
    <property type="entry name" value="TPP_PYR_PDC_IPDC_like"/>
    <property type="match status" value="1"/>
</dbReference>
<dbReference type="InterPro" id="IPR029061">
    <property type="entry name" value="THDP-binding"/>
</dbReference>
<dbReference type="EC" id="4.1.1.1" evidence="6"/>
<dbReference type="SUPFAM" id="SSF52467">
    <property type="entry name" value="DHS-like NAD/FAD-binding domain"/>
    <property type="match status" value="1"/>
</dbReference>
<dbReference type="GO" id="GO:0005829">
    <property type="term" value="C:cytosol"/>
    <property type="evidence" value="ECO:0007669"/>
    <property type="project" value="TreeGrafter"/>
</dbReference>
<evidence type="ECO:0000256" key="5">
    <source>
        <dbReference type="ARBA" id="ARBA00011881"/>
    </source>
</evidence>
<proteinExistence type="inferred from homology"/>
<dbReference type="OMA" id="HGRKQGY"/>
<dbReference type="SUPFAM" id="SSF52518">
    <property type="entry name" value="Thiamin diphosphate-binding fold (THDP-binding)"/>
    <property type="match status" value="2"/>
</dbReference>
<dbReference type="Gene3D" id="3.40.50.970">
    <property type="match status" value="2"/>
</dbReference>
<evidence type="ECO:0000313" key="16">
    <source>
        <dbReference type="EMBL" id="GBG62171.1"/>
    </source>
</evidence>
<dbReference type="InterPro" id="IPR029035">
    <property type="entry name" value="DHS-like_NAD/FAD-binding_dom"/>
</dbReference>
<comment type="catalytic activity">
    <reaction evidence="1">
        <text>a 2-oxocarboxylate + H(+) = an aldehyde + CO2</text>
        <dbReference type="Rhea" id="RHEA:11628"/>
        <dbReference type="ChEBI" id="CHEBI:15378"/>
        <dbReference type="ChEBI" id="CHEBI:16526"/>
        <dbReference type="ChEBI" id="CHEBI:17478"/>
        <dbReference type="ChEBI" id="CHEBI:35179"/>
        <dbReference type="EC" id="4.1.1.1"/>
    </reaction>
</comment>
<dbReference type="GO" id="GO:0000287">
    <property type="term" value="F:magnesium ion binding"/>
    <property type="evidence" value="ECO:0007669"/>
    <property type="project" value="InterPro"/>
</dbReference>
<dbReference type="Pfam" id="PF02776">
    <property type="entry name" value="TPP_enzyme_N"/>
    <property type="match status" value="1"/>
</dbReference>
<comment type="similarity">
    <text evidence="4 12">Belongs to the TPP enzyme family.</text>
</comment>
<evidence type="ECO:0000256" key="10">
    <source>
        <dbReference type="ARBA" id="ARBA00023052"/>
    </source>
</evidence>
<feature type="domain" description="Thiamine pyrophosphate enzyme TPP-binding" evidence="14">
    <location>
        <begin position="583"/>
        <end position="711"/>
    </location>
</feature>
<dbReference type="InterPro" id="IPR011766">
    <property type="entry name" value="TPP_enzyme_TPP-bd"/>
</dbReference>
<evidence type="ECO:0000256" key="3">
    <source>
        <dbReference type="ARBA" id="ARBA00001964"/>
    </source>
</evidence>
<feature type="domain" description="Thiamine pyrophosphate enzyme central" evidence="13">
    <location>
        <begin position="257"/>
        <end position="373"/>
    </location>
</feature>
<evidence type="ECO:0000259" key="13">
    <source>
        <dbReference type="Pfam" id="PF00205"/>
    </source>
</evidence>
<evidence type="ECO:0000256" key="6">
    <source>
        <dbReference type="ARBA" id="ARBA00013202"/>
    </source>
</evidence>
<comment type="cofactor">
    <cofactor evidence="3">
        <name>thiamine diphosphate</name>
        <dbReference type="ChEBI" id="CHEBI:58937"/>
    </cofactor>
</comment>
<dbReference type="GO" id="GO:0030976">
    <property type="term" value="F:thiamine pyrophosphate binding"/>
    <property type="evidence" value="ECO:0007669"/>
    <property type="project" value="InterPro"/>
</dbReference>
<reference evidence="16 17" key="1">
    <citation type="journal article" date="2018" name="Cell">
        <title>The Chara Genome: Secondary Complexity and Implications for Plant Terrestrialization.</title>
        <authorList>
            <person name="Nishiyama T."/>
            <person name="Sakayama H."/>
            <person name="Vries J.D."/>
            <person name="Buschmann H."/>
            <person name="Saint-Marcoux D."/>
            <person name="Ullrich K.K."/>
            <person name="Haas F.B."/>
            <person name="Vanderstraeten L."/>
            <person name="Becker D."/>
            <person name="Lang D."/>
            <person name="Vosolsobe S."/>
            <person name="Rombauts S."/>
            <person name="Wilhelmsson P.K.I."/>
            <person name="Janitza P."/>
            <person name="Kern R."/>
            <person name="Heyl A."/>
            <person name="Rumpler F."/>
            <person name="Villalobos L.I.A.C."/>
            <person name="Clay J.M."/>
            <person name="Skokan R."/>
            <person name="Toyoda A."/>
            <person name="Suzuki Y."/>
            <person name="Kagoshima H."/>
            <person name="Schijlen E."/>
            <person name="Tajeshwar N."/>
            <person name="Catarino B."/>
            <person name="Hetherington A.J."/>
            <person name="Saltykova A."/>
            <person name="Bonnot C."/>
            <person name="Breuninger H."/>
            <person name="Symeonidi A."/>
            <person name="Radhakrishnan G.V."/>
            <person name="Van Nieuwerburgh F."/>
            <person name="Deforce D."/>
            <person name="Chang C."/>
            <person name="Karol K.G."/>
            <person name="Hedrich R."/>
            <person name="Ulvskov P."/>
            <person name="Glockner G."/>
            <person name="Delwiche C.F."/>
            <person name="Petrasek J."/>
            <person name="Van de Peer Y."/>
            <person name="Friml J."/>
            <person name="Beilby M."/>
            <person name="Dolan L."/>
            <person name="Kohara Y."/>
            <person name="Sugano S."/>
            <person name="Fujiyama A."/>
            <person name="Delaux P.-M."/>
            <person name="Quint M."/>
            <person name="TheiBen G."/>
            <person name="Hagemann M."/>
            <person name="Harholt J."/>
            <person name="Dunand C."/>
            <person name="Zachgo S."/>
            <person name="Langdale J."/>
            <person name="Maumus F."/>
            <person name="Straeten D.V.D."/>
            <person name="Gould S.B."/>
            <person name="Rensing S.A."/>
        </authorList>
    </citation>
    <scope>NUCLEOTIDE SEQUENCE [LARGE SCALE GENOMIC DNA]</scope>
    <source>
        <strain evidence="16 17">S276</strain>
    </source>
</reference>
<dbReference type="PANTHER" id="PTHR43452:SF1">
    <property type="entry name" value="PYRUVATE DECARBOXYLASE C186.09-RELATED"/>
    <property type="match status" value="1"/>
</dbReference>
<evidence type="ECO:0000259" key="14">
    <source>
        <dbReference type="Pfam" id="PF02775"/>
    </source>
</evidence>
<dbReference type="OrthoDB" id="3970464at2759"/>
<evidence type="ECO:0000256" key="11">
    <source>
        <dbReference type="ARBA" id="ARBA00023239"/>
    </source>
</evidence>
<comment type="caution">
    <text evidence="16">The sequence shown here is derived from an EMBL/GenBank/DDBJ whole genome shotgun (WGS) entry which is preliminary data.</text>
</comment>
<evidence type="ECO:0000259" key="15">
    <source>
        <dbReference type="Pfam" id="PF02776"/>
    </source>
</evidence>
<dbReference type="InterPro" id="IPR012110">
    <property type="entry name" value="PDC/IPDC-like"/>
</dbReference>
<keyword evidence="11" id="KW-0456">Lyase</keyword>
<dbReference type="Pfam" id="PF00205">
    <property type="entry name" value="TPP_enzyme_M"/>
    <property type="match status" value="1"/>
</dbReference>
<evidence type="ECO:0000256" key="4">
    <source>
        <dbReference type="ARBA" id="ARBA00007812"/>
    </source>
</evidence>
<evidence type="ECO:0000256" key="12">
    <source>
        <dbReference type="RuleBase" id="RU362132"/>
    </source>
</evidence>
<evidence type="ECO:0000256" key="2">
    <source>
        <dbReference type="ARBA" id="ARBA00001920"/>
    </source>
</evidence>
<gene>
    <name evidence="16" type="ORF">CBR_g29370</name>
</gene>
<evidence type="ECO:0000256" key="1">
    <source>
        <dbReference type="ARBA" id="ARBA00001041"/>
    </source>
</evidence>
<comment type="subunit">
    <text evidence="5">Homotetramer.</text>
</comment>
<dbReference type="EMBL" id="BFEA01000026">
    <property type="protein sequence ID" value="GBG62171.1"/>
    <property type="molecule type" value="Genomic_DNA"/>
</dbReference>
<keyword evidence="10 12" id="KW-0786">Thiamine pyrophosphate</keyword>